<dbReference type="RefSeq" id="WP_182296439.1">
    <property type="nucleotide sequence ID" value="NZ_CP059851.1"/>
</dbReference>
<dbReference type="AlphaFoldDB" id="A0A7G5II19"/>
<keyword evidence="18" id="KW-0458">Lysosome</keyword>
<evidence type="ECO:0000256" key="6">
    <source>
        <dbReference type="ARBA" id="ARBA00022525"/>
    </source>
</evidence>
<evidence type="ECO:0000256" key="20">
    <source>
        <dbReference type="ARBA" id="ARBA00033328"/>
    </source>
</evidence>
<evidence type="ECO:0000256" key="12">
    <source>
        <dbReference type="ARBA" id="ARBA00022824"/>
    </source>
</evidence>
<evidence type="ECO:0000256" key="9">
    <source>
        <dbReference type="ARBA" id="ARBA00022723"/>
    </source>
</evidence>
<keyword evidence="8" id="KW-0645">Protease</keyword>
<evidence type="ECO:0000256" key="18">
    <source>
        <dbReference type="ARBA" id="ARBA00023228"/>
    </source>
</evidence>
<keyword evidence="13" id="KW-0862">Zinc</keyword>
<evidence type="ECO:0000256" key="15">
    <source>
        <dbReference type="ARBA" id="ARBA00023049"/>
    </source>
</evidence>
<proteinExistence type="predicted"/>
<feature type="signal peptide" evidence="21">
    <location>
        <begin position="1"/>
        <end position="18"/>
    </location>
</feature>
<evidence type="ECO:0000256" key="5">
    <source>
        <dbReference type="ARBA" id="ARBA00014116"/>
    </source>
</evidence>
<dbReference type="GO" id="GO:0006508">
    <property type="term" value="P:proteolysis"/>
    <property type="evidence" value="ECO:0007669"/>
    <property type="project" value="UniProtKB-KW"/>
</dbReference>
<dbReference type="SUPFAM" id="SSF53187">
    <property type="entry name" value="Zn-dependent exopeptidases"/>
    <property type="match status" value="1"/>
</dbReference>
<dbReference type="GO" id="GO:0005764">
    <property type="term" value="C:lysosome"/>
    <property type="evidence" value="ECO:0007669"/>
    <property type="project" value="UniProtKB-SubCell"/>
</dbReference>
<evidence type="ECO:0000256" key="21">
    <source>
        <dbReference type="SAM" id="SignalP"/>
    </source>
</evidence>
<organism evidence="23 24">
    <name type="scientific">Sandaracinobacteroides saxicola</name>
    <dbReference type="NCBI Taxonomy" id="2759707"/>
    <lineage>
        <taxon>Bacteria</taxon>
        <taxon>Pseudomonadati</taxon>
        <taxon>Pseudomonadota</taxon>
        <taxon>Alphaproteobacteria</taxon>
        <taxon>Sphingomonadales</taxon>
        <taxon>Sphingosinicellaceae</taxon>
        <taxon>Sandaracinobacteroides</taxon>
    </lineage>
</organism>
<evidence type="ECO:0000256" key="4">
    <source>
        <dbReference type="ARBA" id="ARBA00004613"/>
    </source>
</evidence>
<dbReference type="EMBL" id="CP059851">
    <property type="protein sequence ID" value="QMW23011.1"/>
    <property type="molecule type" value="Genomic_DNA"/>
</dbReference>
<dbReference type="InterPro" id="IPR007484">
    <property type="entry name" value="Peptidase_M28"/>
</dbReference>
<keyword evidence="24" id="KW-1185">Reference proteome</keyword>
<dbReference type="PANTHER" id="PTHR12053">
    <property type="entry name" value="PROTEASE FAMILY M28 PLASMA GLUTAMATE CARBOXYPEPTIDASE-RELATED"/>
    <property type="match status" value="1"/>
</dbReference>
<sequence length="457" mass="47912">MMRLLLLTALLLSSVVQAAEPADSAAKLRDAALGNGEAYRFLEAMTTEVPLRLAATESEAKAAAWLTARLKAMGFSNVRSERFPMPRFDRGVETASITAPFPQPLHITALGRSGATPPEGLEAEVVRFASLDDLRAVPDGSLTGRIAYVTHAMVRTQDGSSYGAAGAVRRSGPSIAAKKGAAAILIRSLGTDHQRNPHAGSNSWDAGQAPIPAAAMSLPDAEQLDRVFARGRPVTIRLVLTPRITTGTSQNVLAEIPGSDPVLGKEVVLIGGHYDAWDLATGAQDDASGCAIVVAAAKTILDAKLKPKRTIRVVLFGAEEPGIFGGRAYAEAHKAEVHALAAESDFGAGRVYQISSRVNEAALPVVRDMVRLVAPLGVSGTRDNDNRGGPDLVALAEAGVPTLEAQQDGLHYFDVHHTPDDTLDKVEPAALAQNSAVYAVIAWVAANSGVAFAPVKP</sequence>
<evidence type="ECO:0000256" key="10">
    <source>
        <dbReference type="ARBA" id="ARBA00022729"/>
    </source>
</evidence>
<dbReference type="GO" id="GO:0070573">
    <property type="term" value="F:metallodipeptidase activity"/>
    <property type="evidence" value="ECO:0007669"/>
    <property type="project" value="InterPro"/>
</dbReference>
<keyword evidence="6" id="KW-0964">Secreted</keyword>
<dbReference type="Gene3D" id="3.50.30.30">
    <property type="match status" value="1"/>
</dbReference>
<evidence type="ECO:0000259" key="22">
    <source>
        <dbReference type="Pfam" id="PF04389"/>
    </source>
</evidence>
<dbReference type="PANTHER" id="PTHR12053:SF3">
    <property type="entry name" value="CARBOXYPEPTIDASE Q"/>
    <property type="match status" value="1"/>
</dbReference>
<dbReference type="GO" id="GO:0046872">
    <property type="term" value="F:metal ion binding"/>
    <property type="evidence" value="ECO:0007669"/>
    <property type="project" value="UniProtKB-KW"/>
</dbReference>
<protein>
    <recommendedName>
        <fullName evidence="5">Carboxypeptidase Q</fullName>
    </recommendedName>
    <alternativeName>
        <fullName evidence="20">Plasma glutamate carboxypeptidase</fullName>
    </alternativeName>
</protein>
<evidence type="ECO:0000313" key="24">
    <source>
        <dbReference type="Proteomes" id="UP000515292"/>
    </source>
</evidence>
<keyword evidence="11 23" id="KW-0378">Hydrolase</keyword>
<keyword evidence="12" id="KW-0256">Endoplasmic reticulum</keyword>
<keyword evidence="7" id="KW-0121">Carboxypeptidase</keyword>
<dbReference type="GO" id="GO:0005576">
    <property type="term" value="C:extracellular region"/>
    <property type="evidence" value="ECO:0007669"/>
    <property type="project" value="UniProtKB-SubCell"/>
</dbReference>
<dbReference type="InterPro" id="IPR039866">
    <property type="entry name" value="CPQ"/>
</dbReference>
<evidence type="ECO:0000256" key="8">
    <source>
        <dbReference type="ARBA" id="ARBA00022670"/>
    </source>
</evidence>
<comment type="subcellular location">
    <subcellularLocation>
        <location evidence="1">Endoplasmic reticulum</location>
    </subcellularLocation>
    <subcellularLocation>
        <location evidence="3">Golgi apparatus</location>
    </subcellularLocation>
    <subcellularLocation>
        <location evidence="2">Lysosome</location>
    </subcellularLocation>
    <subcellularLocation>
        <location evidence="4">Secreted</location>
    </subcellularLocation>
</comment>
<reference evidence="23 24" key="1">
    <citation type="submission" date="2020-07" db="EMBL/GenBank/DDBJ databases">
        <title>Complete genome sequence for Sandaracinobacter sp. M6.</title>
        <authorList>
            <person name="Tang Y."/>
            <person name="Liu Q."/>
            <person name="Guo Z."/>
            <person name="Lei P."/>
            <person name="Huang B."/>
        </authorList>
    </citation>
    <scope>NUCLEOTIDE SEQUENCE [LARGE SCALE GENOMIC DNA]</scope>
    <source>
        <strain evidence="23 24">M6</strain>
    </source>
</reference>
<dbReference type="Pfam" id="PF04389">
    <property type="entry name" value="Peptidase_M28"/>
    <property type="match status" value="1"/>
</dbReference>
<evidence type="ECO:0000256" key="7">
    <source>
        <dbReference type="ARBA" id="ARBA00022645"/>
    </source>
</evidence>
<evidence type="ECO:0000256" key="16">
    <source>
        <dbReference type="ARBA" id="ARBA00023145"/>
    </source>
</evidence>
<evidence type="ECO:0000256" key="17">
    <source>
        <dbReference type="ARBA" id="ARBA00023180"/>
    </source>
</evidence>
<dbReference type="Proteomes" id="UP000515292">
    <property type="component" value="Chromosome"/>
</dbReference>
<evidence type="ECO:0000256" key="2">
    <source>
        <dbReference type="ARBA" id="ARBA00004371"/>
    </source>
</evidence>
<dbReference type="Gene3D" id="3.40.630.10">
    <property type="entry name" value="Zn peptidases"/>
    <property type="match status" value="1"/>
</dbReference>
<evidence type="ECO:0000256" key="14">
    <source>
        <dbReference type="ARBA" id="ARBA00023034"/>
    </source>
</evidence>
<dbReference type="KEGG" id="sand:H3309_00390"/>
<keyword evidence="14" id="KW-0333">Golgi apparatus</keyword>
<evidence type="ECO:0000256" key="1">
    <source>
        <dbReference type="ARBA" id="ARBA00004240"/>
    </source>
</evidence>
<gene>
    <name evidence="23" type="ORF">H3309_00390</name>
</gene>
<keyword evidence="10 21" id="KW-0732">Signal</keyword>
<keyword evidence="17" id="KW-0325">Glycoprotein</keyword>
<feature type="domain" description="Peptidase M28" evidence="22">
    <location>
        <begin position="251"/>
        <end position="439"/>
    </location>
</feature>
<evidence type="ECO:0000256" key="19">
    <source>
        <dbReference type="ARBA" id="ARBA00025833"/>
    </source>
</evidence>
<dbReference type="GO" id="GO:0004180">
    <property type="term" value="F:carboxypeptidase activity"/>
    <property type="evidence" value="ECO:0007669"/>
    <property type="project" value="UniProtKB-KW"/>
</dbReference>
<name>A0A7G5II19_9SPHN</name>
<evidence type="ECO:0000256" key="3">
    <source>
        <dbReference type="ARBA" id="ARBA00004555"/>
    </source>
</evidence>
<accession>A0A7G5II19</accession>
<evidence type="ECO:0000313" key="23">
    <source>
        <dbReference type="EMBL" id="QMW23011.1"/>
    </source>
</evidence>
<evidence type="ECO:0000256" key="11">
    <source>
        <dbReference type="ARBA" id="ARBA00022801"/>
    </source>
</evidence>
<keyword evidence="16" id="KW-0865">Zymogen</keyword>
<evidence type="ECO:0000256" key="13">
    <source>
        <dbReference type="ARBA" id="ARBA00022833"/>
    </source>
</evidence>
<comment type="subunit">
    <text evidence="19">Homodimer. The monomeric form is inactive while the homodimer is active.</text>
</comment>
<keyword evidence="15" id="KW-0482">Metalloprotease</keyword>
<keyword evidence="9" id="KW-0479">Metal-binding</keyword>
<feature type="chain" id="PRO_5028847572" description="Carboxypeptidase Q" evidence="21">
    <location>
        <begin position="19"/>
        <end position="457"/>
    </location>
</feature>